<gene>
    <name evidence="1" type="ORF">MEDL_3807</name>
</gene>
<accession>A0A8S3PZ71</accession>
<evidence type="ECO:0000313" key="2">
    <source>
        <dbReference type="Proteomes" id="UP000683360"/>
    </source>
</evidence>
<name>A0A8S3PZ71_MYTED</name>
<proteinExistence type="predicted"/>
<dbReference type="AlphaFoldDB" id="A0A8S3PZ71"/>
<protein>
    <submittedName>
        <fullName evidence="1">Uncharacterized protein</fullName>
    </submittedName>
</protein>
<dbReference type="EMBL" id="CAJPWZ010000224">
    <property type="protein sequence ID" value="CAG2188373.1"/>
    <property type="molecule type" value="Genomic_DNA"/>
</dbReference>
<reference evidence="1" key="1">
    <citation type="submission" date="2021-03" db="EMBL/GenBank/DDBJ databases">
        <authorList>
            <person name="Bekaert M."/>
        </authorList>
    </citation>
    <scope>NUCLEOTIDE SEQUENCE</scope>
</reference>
<evidence type="ECO:0000313" key="1">
    <source>
        <dbReference type="EMBL" id="CAG2188373.1"/>
    </source>
</evidence>
<keyword evidence="2" id="KW-1185">Reference proteome</keyword>
<comment type="caution">
    <text evidence="1">The sequence shown here is derived from an EMBL/GenBank/DDBJ whole genome shotgun (WGS) entry which is preliminary data.</text>
</comment>
<sequence>MDISTEVLRKLMDFKILSDAKYRGCLHKFLDDEKTLFIPPVARNVISHARNTHSFESKELESLWIKLSEASLTLTDSPSRNLLKDQISMIKKVEFDSADIETLKEKVEREGEMLEEICKFINQNGVTKDCIKESEGRIVSHINTKTEGLQDDVKDLKRDT</sequence>
<organism evidence="1 2">
    <name type="scientific">Mytilus edulis</name>
    <name type="common">Blue mussel</name>
    <dbReference type="NCBI Taxonomy" id="6550"/>
    <lineage>
        <taxon>Eukaryota</taxon>
        <taxon>Metazoa</taxon>
        <taxon>Spiralia</taxon>
        <taxon>Lophotrochozoa</taxon>
        <taxon>Mollusca</taxon>
        <taxon>Bivalvia</taxon>
        <taxon>Autobranchia</taxon>
        <taxon>Pteriomorphia</taxon>
        <taxon>Mytilida</taxon>
        <taxon>Mytiloidea</taxon>
        <taxon>Mytilidae</taxon>
        <taxon>Mytilinae</taxon>
        <taxon>Mytilus</taxon>
    </lineage>
</organism>
<dbReference type="Proteomes" id="UP000683360">
    <property type="component" value="Unassembled WGS sequence"/>
</dbReference>